<dbReference type="Gene3D" id="3.40.630.10">
    <property type="entry name" value="Zn peptidases"/>
    <property type="match status" value="1"/>
</dbReference>
<dbReference type="PANTHER" id="PTHR12147:SF26">
    <property type="entry name" value="PEPTIDASE M28 DOMAIN-CONTAINING PROTEIN"/>
    <property type="match status" value="1"/>
</dbReference>
<dbReference type="InterPro" id="IPR007484">
    <property type="entry name" value="Peptidase_M28"/>
</dbReference>
<evidence type="ECO:0000259" key="2">
    <source>
        <dbReference type="Pfam" id="PF04389"/>
    </source>
</evidence>
<name>A0A075HWY5_9EURY</name>
<keyword evidence="3" id="KW-0031">Aminopeptidase</keyword>
<proteinExistence type="predicted"/>
<dbReference type="EMBL" id="KF901106">
    <property type="protein sequence ID" value="AIF18288.1"/>
    <property type="molecule type" value="Genomic_DNA"/>
</dbReference>
<evidence type="ECO:0000256" key="1">
    <source>
        <dbReference type="SAM" id="Phobius"/>
    </source>
</evidence>
<accession>A0A075HWY5</accession>
<feature type="domain" description="Peptidase M28" evidence="2">
    <location>
        <begin position="114"/>
        <end position="366"/>
    </location>
</feature>
<dbReference type="Pfam" id="PF04389">
    <property type="entry name" value="Peptidase_M28"/>
    <property type="match status" value="1"/>
</dbReference>
<dbReference type="InterPro" id="IPR045175">
    <property type="entry name" value="M28_fam"/>
</dbReference>
<dbReference type="SUPFAM" id="SSF53187">
    <property type="entry name" value="Zn-dependent exopeptidases"/>
    <property type="match status" value="1"/>
</dbReference>
<protein>
    <submittedName>
        <fullName evidence="3">Putative aminopeptidase</fullName>
    </submittedName>
</protein>
<keyword evidence="3" id="KW-0645">Protease</keyword>
<keyword evidence="1" id="KW-1133">Transmembrane helix</keyword>
<keyword evidence="1" id="KW-0472">Membrane</keyword>
<sequence>MQAMSARKVTSILITGIVVLAGFLAAVVFLSNNWLDSMEDQLLEEELKEIPPPTWPIPSVVVNDIETLADFGYRKIDTVAHANAGDFIQFRFEDLGYEVEVQNFTTELCEDCRNYVATIEGENPDSWIVVGGHYDAICYSQQIIIGIEYPGCTSQGAYDDATGVASVLELARLMKEWQQLAWDELDIELKPKHTWKFAAWDYEEWQGSGSPEGAGYGSETFVTTLPDGVEIATYINLDMYGLNWPVETQLVSQLSGCDEDYFHLYLFTSPVDDWSYYEDRGLNVTDEMREQATLLQERLGFVLHEELQYPSEWVVVLDDTKGNSDHYNFISRGWPATWFRGMHEYLQEEDDTCEQSPKHAPTDRVDVVYSLAGGRSGFEAGMQTGLDALASLMWMDVQGSWDLIPTDAAP</sequence>
<evidence type="ECO:0000313" key="3">
    <source>
        <dbReference type="EMBL" id="AIF18288.1"/>
    </source>
</evidence>
<dbReference type="AlphaFoldDB" id="A0A075HWY5"/>
<keyword evidence="3" id="KW-0378">Hydrolase</keyword>
<dbReference type="GO" id="GO:0006508">
    <property type="term" value="P:proteolysis"/>
    <property type="evidence" value="ECO:0007669"/>
    <property type="project" value="InterPro"/>
</dbReference>
<dbReference type="PANTHER" id="PTHR12147">
    <property type="entry name" value="METALLOPEPTIDASE M28 FAMILY MEMBER"/>
    <property type="match status" value="1"/>
</dbReference>
<feature type="transmembrane region" description="Helical" evidence="1">
    <location>
        <begin position="12"/>
        <end position="35"/>
    </location>
</feature>
<organism evidence="3">
    <name type="scientific">uncultured marine group II/III euryarchaeote KM3_82_C12</name>
    <dbReference type="NCBI Taxonomy" id="1456518"/>
    <lineage>
        <taxon>Archaea</taxon>
        <taxon>Methanobacteriati</taxon>
        <taxon>Methanobacteriota</taxon>
        <taxon>environmental samples</taxon>
    </lineage>
</organism>
<dbReference type="GO" id="GO:0008235">
    <property type="term" value="F:metalloexopeptidase activity"/>
    <property type="evidence" value="ECO:0007669"/>
    <property type="project" value="InterPro"/>
</dbReference>
<keyword evidence="1" id="KW-0812">Transmembrane</keyword>
<reference evidence="3" key="1">
    <citation type="journal article" date="2014" name="Genome Biol. Evol.">
        <title>Pangenome evidence for extensive interdomain horizontal transfer affecting lineage core and shell genes in uncultured planktonic thaumarchaeota and euryarchaeota.</title>
        <authorList>
            <person name="Deschamps P."/>
            <person name="Zivanovic Y."/>
            <person name="Moreira D."/>
            <person name="Rodriguez-Valera F."/>
            <person name="Lopez-Garcia P."/>
        </authorList>
    </citation>
    <scope>NUCLEOTIDE SEQUENCE</scope>
</reference>
<dbReference type="GO" id="GO:0004177">
    <property type="term" value="F:aminopeptidase activity"/>
    <property type="evidence" value="ECO:0007669"/>
    <property type="project" value="UniProtKB-KW"/>
</dbReference>